<dbReference type="PANTHER" id="PTHR43425">
    <property type="entry name" value="OXYGEN-INSENSITIVE NADPH NITROREDUCTASE"/>
    <property type="match status" value="1"/>
</dbReference>
<dbReference type="Proteomes" id="UP000190675">
    <property type="component" value="Chromosome I"/>
</dbReference>
<proteinExistence type="inferred from homology"/>
<accession>A0A1M5MR07</accession>
<organism evidence="6 7">
    <name type="scientific">Bradyrhizobium erythrophlei</name>
    <dbReference type="NCBI Taxonomy" id="1437360"/>
    <lineage>
        <taxon>Bacteria</taxon>
        <taxon>Pseudomonadati</taxon>
        <taxon>Pseudomonadota</taxon>
        <taxon>Alphaproteobacteria</taxon>
        <taxon>Hyphomicrobiales</taxon>
        <taxon>Nitrobacteraceae</taxon>
        <taxon>Bradyrhizobium</taxon>
    </lineage>
</organism>
<evidence type="ECO:0000256" key="4">
    <source>
        <dbReference type="ARBA" id="ARBA00023002"/>
    </source>
</evidence>
<protein>
    <submittedName>
        <fullName evidence="6">Nitroreductase/FMN reductase [NAD(P)H]</fullName>
    </submittedName>
</protein>
<keyword evidence="4" id="KW-0560">Oxidoreductase</keyword>
<dbReference type="InterPro" id="IPR029479">
    <property type="entry name" value="Nitroreductase"/>
</dbReference>
<dbReference type="InterPro" id="IPR000415">
    <property type="entry name" value="Nitroreductase-like"/>
</dbReference>
<comment type="similarity">
    <text evidence="1">Belongs to the flavin oxidoreductase frp family.</text>
</comment>
<reference evidence="6 7" key="1">
    <citation type="submission" date="2016-11" db="EMBL/GenBank/DDBJ databases">
        <authorList>
            <person name="Jaros S."/>
            <person name="Januszkiewicz K."/>
            <person name="Wedrychowicz H."/>
        </authorList>
    </citation>
    <scope>NUCLEOTIDE SEQUENCE [LARGE SCALE GENOMIC DNA]</scope>
    <source>
        <strain evidence="6 7">GAS242</strain>
    </source>
</reference>
<evidence type="ECO:0000259" key="5">
    <source>
        <dbReference type="Pfam" id="PF00881"/>
    </source>
</evidence>
<dbReference type="RefSeq" id="WP_079567566.1">
    <property type="nucleotide sequence ID" value="NZ_LT670818.1"/>
</dbReference>
<dbReference type="Pfam" id="PF00881">
    <property type="entry name" value="Nitroreductase"/>
    <property type="match status" value="1"/>
</dbReference>
<keyword evidence="3" id="KW-0288">FMN</keyword>
<dbReference type="AlphaFoldDB" id="A0A1M5MR07"/>
<sequence length="277" mass="30248">MSAYADAIAGRFGDGGPSGEGADDHEFIRRVLSRRTVRRYSDRVPDESLLDLLVAAALSASAKSDFQQASILRLRDTAKRAAIGKLFPSMPWIANAPVFFVFLGDARRLQRIGEMRGKPVRNGTLEGFFNASIDAALAMQVMILCAESAGLGVCPISVIRNEVDKVAAVLGLPDLVFPVAGLCLGYPQAEGYVSLRLPRVATTHCDRYDDSELASVVDDYDRRRDELHAIPKDQQRSNAEFGEAAFYGWSEDKARQAAKAEGAAFPPYLRSHGFSFD</sequence>
<dbReference type="Gene3D" id="3.40.109.10">
    <property type="entry name" value="NADH Oxidase"/>
    <property type="match status" value="1"/>
</dbReference>
<evidence type="ECO:0000313" key="7">
    <source>
        <dbReference type="Proteomes" id="UP000190675"/>
    </source>
</evidence>
<dbReference type="GO" id="GO:0016491">
    <property type="term" value="F:oxidoreductase activity"/>
    <property type="evidence" value="ECO:0007669"/>
    <property type="project" value="UniProtKB-KW"/>
</dbReference>
<dbReference type="OrthoDB" id="3181400at2"/>
<dbReference type="EMBL" id="LT670818">
    <property type="protein sequence ID" value="SHG79738.1"/>
    <property type="molecule type" value="Genomic_DNA"/>
</dbReference>
<dbReference type="InterPro" id="IPR016446">
    <property type="entry name" value="Flavin_OxRdtase_Frp"/>
</dbReference>
<name>A0A1M5MR07_9BRAD</name>
<evidence type="ECO:0000256" key="3">
    <source>
        <dbReference type="ARBA" id="ARBA00022643"/>
    </source>
</evidence>
<gene>
    <name evidence="6" type="ORF">SAMN05444169_4185</name>
</gene>
<dbReference type="PANTHER" id="PTHR43425:SF2">
    <property type="entry name" value="OXYGEN-INSENSITIVE NADPH NITROREDUCTASE"/>
    <property type="match status" value="1"/>
</dbReference>
<keyword evidence="2" id="KW-0285">Flavoprotein</keyword>
<evidence type="ECO:0000256" key="2">
    <source>
        <dbReference type="ARBA" id="ARBA00022630"/>
    </source>
</evidence>
<evidence type="ECO:0000256" key="1">
    <source>
        <dbReference type="ARBA" id="ARBA00008366"/>
    </source>
</evidence>
<feature type="domain" description="Nitroreductase" evidence="5">
    <location>
        <begin position="32"/>
        <end position="186"/>
    </location>
</feature>
<evidence type="ECO:0000313" key="6">
    <source>
        <dbReference type="EMBL" id="SHG79738.1"/>
    </source>
</evidence>
<dbReference type="SUPFAM" id="SSF55469">
    <property type="entry name" value="FMN-dependent nitroreductase-like"/>
    <property type="match status" value="1"/>
</dbReference>